<organism evidence="1 2">
    <name type="scientific">Symbiodinium pilosum</name>
    <name type="common">Dinoflagellate</name>
    <dbReference type="NCBI Taxonomy" id="2952"/>
    <lineage>
        <taxon>Eukaryota</taxon>
        <taxon>Sar</taxon>
        <taxon>Alveolata</taxon>
        <taxon>Dinophyceae</taxon>
        <taxon>Suessiales</taxon>
        <taxon>Symbiodiniaceae</taxon>
        <taxon>Symbiodinium</taxon>
    </lineage>
</organism>
<proteinExistence type="predicted"/>
<dbReference type="Proteomes" id="UP000649617">
    <property type="component" value="Unassembled WGS sequence"/>
</dbReference>
<dbReference type="AlphaFoldDB" id="A0A812LK27"/>
<evidence type="ECO:0000313" key="2">
    <source>
        <dbReference type="Proteomes" id="UP000649617"/>
    </source>
</evidence>
<accession>A0A812LK27</accession>
<gene>
    <name evidence="1" type="ORF">SPIL2461_LOCUS4296</name>
</gene>
<dbReference type="EMBL" id="CAJNIZ010005570">
    <property type="protein sequence ID" value="CAE7242749.1"/>
    <property type="molecule type" value="Genomic_DNA"/>
</dbReference>
<reference evidence="1" key="1">
    <citation type="submission" date="2021-02" db="EMBL/GenBank/DDBJ databases">
        <authorList>
            <person name="Dougan E. K."/>
            <person name="Rhodes N."/>
            <person name="Thang M."/>
            <person name="Chan C."/>
        </authorList>
    </citation>
    <scope>NUCLEOTIDE SEQUENCE</scope>
</reference>
<comment type="caution">
    <text evidence="1">The sequence shown here is derived from an EMBL/GenBank/DDBJ whole genome shotgun (WGS) entry which is preliminary data.</text>
</comment>
<evidence type="ECO:0000313" key="1">
    <source>
        <dbReference type="EMBL" id="CAE7242749.1"/>
    </source>
</evidence>
<protein>
    <submittedName>
        <fullName evidence="1">Uncharacterized protein</fullName>
    </submittedName>
</protein>
<sequence length="130" mass="14274">MKKLGALESLSRCKNDPSIGYLYVHKNKYWSTDKQAVDLAAFTSIEDDKHEGEEKARKAALEKAEEAAAKGDNKAAEVALEKTKAVVPKRLTLKLGSTNAKSNNASAEAEFDATFAAPQWVDKDMEKSNR</sequence>
<name>A0A812LK27_SYMPI</name>
<keyword evidence="2" id="KW-1185">Reference proteome</keyword>